<comment type="caution">
    <text evidence="2">The sequence shown here is derived from an EMBL/GenBank/DDBJ whole genome shotgun (WGS) entry which is preliminary data.</text>
</comment>
<protein>
    <submittedName>
        <fullName evidence="2">Uncharacterized protein</fullName>
    </submittedName>
</protein>
<dbReference type="EMBL" id="LJFS01000027">
    <property type="protein sequence ID" value="KPG30202.1"/>
    <property type="molecule type" value="Genomic_DNA"/>
</dbReference>
<organism evidence="2 4">
    <name type="scientific">Mycobacteroides immunogenum</name>
    <dbReference type="NCBI Taxonomy" id="83262"/>
    <lineage>
        <taxon>Bacteria</taxon>
        <taxon>Bacillati</taxon>
        <taxon>Actinomycetota</taxon>
        <taxon>Actinomycetes</taxon>
        <taxon>Mycobacteriales</taxon>
        <taxon>Mycobacteriaceae</taxon>
        <taxon>Mycobacteroides</taxon>
    </lineage>
</organism>
<evidence type="ECO:0000256" key="1">
    <source>
        <dbReference type="SAM" id="Coils"/>
    </source>
</evidence>
<accession>A0A7V8LR76</accession>
<dbReference type="AlphaFoldDB" id="A0A7V8LR76"/>
<evidence type="ECO:0000313" key="5">
    <source>
        <dbReference type="Proteomes" id="UP000037962"/>
    </source>
</evidence>
<name>A0A7V8LR76_9MYCO</name>
<dbReference type="Proteomes" id="UP000037962">
    <property type="component" value="Unassembled WGS sequence"/>
</dbReference>
<proteinExistence type="predicted"/>
<gene>
    <name evidence="2" type="ORF">AN908_08190</name>
    <name evidence="3" type="ORF">AN912_19350</name>
</gene>
<keyword evidence="1" id="KW-0175">Coiled coil</keyword>
<evidence type="ECO:0000313" key="4">
    <source>
        <dbReference type="Proteomes" id="UP000037843"/>
    </source>
</evidence>
<evidence type="ECO:0000313" key="2">
    <source>
        <dbReference type="EMBL" id="KPG14492.1"/>
    </source>
</evidence>
<sequence>MALLAAPIESGSKAEWLSGIGTLTAVVVALWQTTSIQKQAKEQSHAALERLERELKAAEDRSNAKLETATRLHQSELESQRELARIQRLHLQEQEFKLALIRVSRTIDAYCRELTAMPYLDVQAIPKTYSDQVDARRAAREALKSLARDVHLEITGAQMLSQNDSLRESLDIVKQAMSLARTVAERYRTNATSKTIPDPLPIWNARNAIQTAIRDTIKMASESLHAGWEQ</sequence>
<evidence type="ECO:0000313" key="3">
    <source>
        <dbReference type="EMBL" id="KPG30202.1"/>
    </source>
</evidence>
<dbReference type="EMBL" id="LJFO01000003">
    <property type="protein sequence ID" value="KPG14492.1"/>
    <property type="molecule type" value="Genomic_DNA"/>
</dbReference>
<keyword evidence="5" id="KW-1185">Reference proteome</keyword>
<feature type="coiled-coil region" evidence="1">
    <location>
        <begin position="41"/>
        <end position="68"/>
    </location>
</feature>
<dbReference type="Proteomes" id="UP000037843">
    <property type="component" value="Unassembled WGS sequence"/>
</dbReference>
<reference evidence="4 5" key="1">
    <citation type="submission" date="2015-09" db="EMBL/GenBank/DDBJ databases">
        <title>Genome Sequences of Mycobacterium immunogenum Isolates, Recuperated from a Chloraminated Drinking Water Distribution System Simulator Subjected to Episodes of Nitrification.</title>
        <authorList>
            <person name="Gomez-Alvarez V."/>
            <person name="Revetta R.P."/>
        </authorList>
    </citation>
    <scope>NUCLEOTIDE SEQUENCE [LARGE SCALE GENOMIC DNA]</scope>
    <source>
        <strain evidence="2 4">H008</strain>
        <strain evidence="3 5">H076</strain>
    </source>
</reference>
<dbReference type="KEGG" id="miz:BAB75_09405"/>